<dbReference type="Proteomes" id="UP000249518">
    <property type="component" value="Unassembled WGS sequence"/>
</dbReference>
<dbReference type="InterPro" id="IPR002121">
    <property type="entry name" value="HRDC_dom"/>
</dbReference>
<dbReference type="InterPro" id="IPR010997">
    <property type="entry name" value="HRDC-like_sf"/>
</dbReference>
<dbReference type="Gene3D" id="1.10.150.80">
    <property type="entry name" value="HRDC domain"/>
    <property type="match status" value="1"/>
</dbReference>
<name>A0A328WTY3_9FLAO</name>
<dbReference type="SUPFAM" id="SSF47819">
    <property type="entry name" value="HRDC-like"/>
    <property type="match status" value="1"/>
</dbReference>
<organism evidence="2 3">
    <name type="scientific">Flavobacterium lacus</name>
    <dbReference type="NCBI Taxonomy" id="1353778"/>
    <lineage>
        <taxon>Bacteria</taxon>
        <taxon>Pseudomonadati</taxon>
        <taxon>Bacteroidota</taxon>
        <taxon>Flavobacteriia</taxon>
        <taxon>Flavobacteriales</taxon>
        <taxon>Flavobacteriaceae</taxon>
        <taxon>Flavobacterium</taxon>
    </lineage>
</organism>
<evidence type="ECO:0000313" key="2">
    <source>
        <dbReference type="EMBL" id="RAR49623.1"/>
    </source>
</evidence>
<protein>
    <submittedName>
        <fullName evidence="2">HRDC domain-containing protein</fullName>
    </submittedName>
</protein>
<evidence type="ECO:0000259" key="1">
    <source>
        <dbReference type="PROSITE" id="PS50967"/>
    </source>
</evidence>
<dbReference type="OrthoDB" id="1269055at2"/>
<feature type="domain" description="HRDC" evidence="1">
    <location>
        <begin position="77"/>
        <end position="150"/>
    </location>
</feature>
<dbReference type="InterPro" id="IPR044876">
    <property type="entry name" value="HRDC_dom_sf"/>
</dbReference>
<dbReference type="GO" id="GO:0000166">
    <property type="term" value="F:nucleotide binding"/>
    <property type="evidence" value="ECO:0007669"/>
    <property type="project" value="InterPro"/>
</dbReference>
<dbReference type="RefSeq" id="WP_146740305.1">
    <property type="nucleotide sequence ID" value="NZ_QLSV01000003.1"/>
</dbReference>
<dbReference type="AlphaFoldDB" id="A0A328WTY3"/>
<dbReference type="PROSITE" id="PS50967">
    <property type="entry name" value="HRDC"/>
    <property type="match status" value="1"/>
</dbReference>
<sequence length="150" mass="17296">MKVKHFRVRVSGEHLQNDQDAINQFLTGVNVEKTATNFITGMIDYWSVLVFYSPKTEKTRETSENEKVAVLNYDELTQEEKITLNSLKHWRSEKSSKLGLPQYMICHNSELMTIAKMRPDSVDELKKIKGFGENKISRYGNDIISLLHAS</sequence>
<dbReference type="EMBL" id="QLSV01000003">
    <property type="protein sequence ID" value="RAR49623.1"/>
    <property type="molecule type" value="Genomic_DNA"/>
</dbReference>
<reference evidence="2 3" key="1">
    <citation type="submission" date="2018-06" db="EMBL/GenBank/DDBJ databases">
        <title>Genomic Encyclopedia of Type Strains, Phase III (KMG-III): the genomes of soil and plant-associated and newly described type strains.</title>
        <authorList>
            <person name="Whitman W."/>
        </authorList>
    </citation>
    <scope>NUCLEOTIDE SEQUENCE [LARGE SCALE GENOMIC DNA]</scope>
    <source>
        <strain evidence="2 3">CGMCC 1.12504</strain>
    </source>
</reference>
<dbReference type="GO" id="GO:0003676">
    <property type="term" value="F:nucleic acid binding"/>
    <property type="evidence" value="ECO:0007669"/>
    <property type="project" value="InterPro"/>
</dbReference>
<accession>A0A328WTY3</accession>
<comment type="caution">
    <text evidence="2">The sequence shown here is derived from an EMBL/GenBank/DDBJ whole genome shotgun (WGS) entry which is preliminary data.</text>
</comment>
<proteinExistence type="predicted"/>
<dbReference type="Pfam" id="PF00570">
    <property type="entry name" value="HRDC"/>
    <property type="match status" value="1"/>
</dbReference>
<evidence type="ECO:0000313" key="3">
    <source>
        <dbReference type="Proteomes" id="UP000249518"/>
    </source>
</evidence>
<keyword evidence="3" id="KW-1185">Reference proteome</keyword>
<gene>
    <name evidence="2" type="ORF">B0I10_10343</name>
</gene>